<organism evidence="1 2">
    <name type="scientific">Streblomastix strix</name>
    <dbReference type="NCBI Taxonomy" id="222440"/>
    <lineage>
        <taxon>Eukaryota</taxon>
        <taxon>Metamonada</taxon>
        <taxon>Preaxostyla</taxon>
        <taxon>Oxymonadida</taxon>
        <taxon>Streblomastigidae</taxon>
        <taxon>Streblomastix</taxon>
    </lineage>
</organism>
<feature type="non-terminal residue" evidence="1">
    <location>
        <position position="1"/>
    </location>
</feature>
<dbReference type="EMBL" id="SNRW01014858">
    <property type="protein sequence ID" value="KAA6371007.1"/>
    <property type="molecule type" value="Genomic_DNA"/>
</dbReference>
<evidence type="ECO:0000313" key="1">
    <source>
        <dbReference type="EMBL" id="KAA6371007.1"/>
    </source>
</evidence>
<accession>A0A5J4UKU2</accession>
<protein>
    <submittedName>
        <fullName evidence="1">Uncharacterized protein</fullName>
    </submittedName>
</protein>
<name>A0A5J4UKU2_9EUKA</name>
<proteinExistence type="predicted"/>
<evidence type="ECO:0000313" key="2">
    <source>
        <dbReference type="Proteomes" id="UP000324800"/>
    </source>
</evidence>
<comment type="caution">
    <text evidence="1">The sequence shown here is derived from an EMBL/GenBank/DDBJ whole genome shotgun (WGS) entry which is preliminary data.</text>
</comment>
<reference evidence="1 2" key="1">
    <citation type="submission" date="2019-03" db="EMBL/GenBank/DDBJ databases">
        <title>Single cell metagenomics reveals metabolic interactions within the superorganism composed of flagellate Streblomastix strix and complex community of Bacteroidetes bacteria on its surface.</title>
        <authorList>
            <person name="Treitli S.C."/>
            <person name="Kolisko M."/>
            <person name="Husnik F."/>
            <person name="Keeling P."/>
            <person name="Hampl V."/>
        </authorList>
    </citation>
    <scope>NUCLEOTIDE SEQUENCE [LARGE SCALE GENOMIC DNA]</scope>
    <source>
        <strain evidence="1">ST1C</strain>
    </source>
</reference>
<sequence>SIKGSTHIAMAGVYQTDYKPLKRAVSDVNGYGKINVVDNWHINSIFDGMKSMSWVYDVTSFTSFSGMIQINRTDTPEVIVNQGSGFYPMGLCDFSGSYLIELQSQESNQNNITSNGLPISYIDSVIMKHYTFLLVPIPQSVFQQYAVTEESRDQLLALAYTPYDIDAFKIYTIDDIINKLVMFNMHLRQKGFIETKQYIHGMSESIDPKRILLFPVLILYDFNIDAIQDIPSAYLTVGYTDNPGTKWASQHQYKPTKPFIDALDPPIVSNGLQAASSGSDAIYASNAQD</sequence>
<dbReference type="AlphaFoldDB" id="A0A5J4UKU2"/>
<dbReference type="Proteomes" id="UP000324800">
    <property type="component" value="Unassembled WGS sequence"/>
</dbReference>
<gene>
    <name evidence="1" type="ORF">EZS28_033465</name>
</gene>